<feature type="compositionally biased region" description="Basic and acidic residues" evidence="3">
    <location>
        <begin position="258"/>
        <end position="299"/>
    </location>
</feature>
<feature type="domain" description="Bromo" evidence="4">
    <location>
        <begin position="551"/>
        <end position="628"/>
    </location>
</feature>
<feature type="compositionally biased region" description="Basic and acidic residues" evidence="3">
    <location>
        <begin position="118"/>
        <end position="130"/>
    </location>
</feature>
<evidence type="ECO:0000256" key="2">
    <source>
        <dbReference type="PROSITE-ProRule" id="PRU00035"/>
    </source>
</evidence>
<evidence type="ECO:0000256" key="3">
    <source>
        <dbReference type="SAM" id="MobiDB-lite"/>
    </source>
</evidence>
<dbReference type="InterPro" id="IPR001487">
    <property type="entry name" value="Bromodomain"/>
</dbReference>
<protein>
    <submittedName>
        <fullName evidence="5">Bromodomain-containing protein 4</fullName>
    </submittedName>
</protein>
<evidence type="ECO:0000259" key="4">
    <source>
        <dbReference type="PROSITE" id="PS50014"/>
    </source>
</evidence>
<name>A0A2V3IVB2_9FLOR</name>
<evidence type="ECO:0000313" key="6">
    <source>
        <dbReference type="Proteomes" id="UP000247409"/>
    </source>
</evidence>
<feature type="compositionally biased region" description="Basic residues" evidence="3">
    <location>
        <begin position="656"/>
        <end position="668"/>
    </location>
</feature>
<feature type="compositionally biased region" description="Polar residues" evidence="3">
    <location>
        <begin position="337"/>
        <end position="354"/>
    </location>
</feature>
<feature type="compositionally biased region" description="Basic and acidic residues" evidence="3">
    <location>
        <begin position="484"/>
        <end position="506"/>
    </location>
</feature>
<dbReference type="GO" id="GO:0006338">
    <property type="term" value="P:chromatin remodeling"/>
    <property type="evidence" value="ECO:0007669"/>
    <property type="project" value="TreeGrafter"/>
</dbReference>
<dbReference type="AlphaFoldDB" id="A0A2V3IVB2"/>
<keyword evidence="1 2" id="KW-0103">Bromodomain</keyword>
<dbReference type="SUPFAM" id="SSF47370">
    <property type="entry name" value="Bromodomain"/>
    <property type="match status" value="1"/>
</dbReference>
<dbReference type="PRINTS" id="PR00503">
    <property type="entry name" value="BROMODOMAIN"/>
</dbReference>
<dbReference type="SMART" id="SM00297">
    <property type="entry name" value="BROMO"/>
    <property type="match status" value="1"/>
</dbReference>
<feature type="region of interest" description="Disordered" evidence="3">
    <location>
        <begin position="656"/>
        <end position="705"/>
    </location>
</feature>
<evidence type="ECO:0000313" key="5">
    <source>
        <dbReference type="EMBL" id="PXF45647.1"/>
    </source>
</evidence>
<dbReference type="Proteomes" id="UP000247409">
    <property type="component" value="Unassembled WGS sequence"/>
</dbReference>
<feature type="compositionally biased region" description="Basic residues" evidence="3">
    <location>
        <begin position="470"/>
        <end position="483"/>
    </location>
</feature>
<dbReference type="InterPro" id="IPR050935">
    <property type="entry name" value="Bromo_chromatin_reader"/>
</dbReference>
<gene>
    <name evidence="5" type="ORF">BWQ96_04551</name>
</gene>
<dbReference type="EMBL" id="NBIV01000055">
    <property type="protein sequence ID" value="PXF45647.1"/>
    <property type="molecule type" value="Genomic_DNA"/>
</dbReference>
<organism evidence="5 6">
    <name type="scientific">Gracilariopsis chorda</name>
    <dbReference type="NCBI Taxonomy" id="448386"/>
    <lineage>
        <taxon>Eukaryota</taxon>
        <taxon>Rhodophyta</taxon>
        <taxon>Florideophyceae</taxon>
        <taxon>Rhodymeniophycidae</taxon>
        <taxon>Gracilariales</taxon>
        <taxon>Gracilariaceae</taxon>
        <taxon>Gracilariopsis</taxon>
    </lineage>
</organism>
<accession>A0A2V3IVB2</accession>
<dbReference type="STRING" id="448386.A0A2V3IVB2"/>
<keyword evidence="6" id="KW-1185">Reference proteome</keyword>
<evidence type="ECO:0000256" key="1">
    <source>
        <dbReference type="ARBA" id="ARBA00023117"/>
    </source>
</evidence>
<feature type="compositionally biased region" description="Polar residues" evidence="3">
    <location>
        <begin position="198"/>
        <end position="209"/>
    </location>
</feature>
<comment type="caution">
    <text evidence="5">The sequence shown here is derived from an EMBL/GenBank/DDBJ whole genome shotgun (WGS) entry which is preliminary data.</text>
</comment>
<dbReference type="GO" id="GO:0006355">
    <property type="term" value="P:regulation of DNA-templated transcription"/>
    <property type="evidence" value="ECO:0007669"/>
    <property type="project" value="TreeGrafter"/>
</dbReference>
<dbReference type="CDD" id="cd04369">
    <property type="entry name" value="Bromodomain"/>
    <property type="match status" value="1"/>
</dbReference>
<feature type="compositionally biased region" description="Polar residues" evidence="3">
    <location>
        <begin position="136"/>
        <end position="150"/>
    </location>
</feature>
<dbReference type="PANTHER" id="PTHR22880">
    <property type="entry name" value="FALZ-RELATED BROMODOMAIN-CONTAINING PROTEINS"/>
    <property type="match status" value="1"/>
</dbReference>
<feature type="compositionally biased region" description="Basic and acidic residues" evidence="3">
    <location>
        <begin position="403"/>
        <end position="413"/>
    </location>
</feature>
<feature type="region of interest" description="Disordered" evidence="3">
    <location>
        <begin position="118"/>
        <end position="522"/>
    </location>
</feature>
<dbReference type="Gene3D" id="1.20.920.10">
    <property type="entry name" value="Bromodomain-like"/>
    <property type="match status" value="1"/>
</dbReference>
<feature type="compositionally biased region" description="Basic and acidic residues" evidence="3">
    <location>
        <begin position="322"/>
        <end position="336"/>
    </location>
</feature>
<dbReference type="GO" id="GO:0005634">
    <property type="term" value="C:nucleus"/>
    <property type="evidence" value="ECO:0007669"/>
    <property type="project" value="TreeGrafter"/>
</dbReference>
<feature type="compositionally biased region" description="Basic and acidic residues" evidence="3">
    <location>
        <begin position="363"/>
        <end position="396"/>
    </location>
</feature>
<dbReference type="PANTHER" id="PTHR22880:SF225">
    <property type="entry name" value="BROMODOMAIN-CONTAINING PROTEIN BET-1-RELATED"/>
    <property type="match status" value="1"/>
</dbReference>
<dbReference type="GO" id="GO:0000785">
    <property type="term" value="C:chromatin"/>
    <property type="evidence" value="ECO:0007669"/>
    <property type="project" value="TreeGrafter"/>
</dbReference>
<proteinExistence type="predicted"/>
<sequence length="776" mass="87357">MSTSPQQPPSSPSQIFDQLMANGAIDRFRKSLEKLMFPLSKARHQSVSKATHSFLHNLPSSSTSLPDPKLLLQQAQHATMGSVREAVINDVQRIAVSAQAADLRNSLRRAFDQIVHPRRDRPVGEKRVTEPCDSMPNEQNKTTSAITPSHSAKLPDVDRPVASDTQVPASVEQKSQSKQSKLSPLPPPRQQKVPLGINPSNSESSAQQSKEQRREPADMQSIPTDLFQTAHRILQSKEKAQKEGLASAHQGEANETPQIDKSEVRSEGEHENESVHSKLVVEQEQTSKRERTKQDKGLMEYKSGAGARKEEQENLGNQNHSSAEKDQQKFENHNESITEGQTRNVNYNTRLSSKATKKYGAKKSVDEKQTRALEHDTEKDSKHPSRADDMVKKLDTKSSQVIDSKDERGSKKEGRGRRKAQSKPAELDTTIKKRRKKSRRGDNDNFEAEEAPGSKPERYEPESAGNTEKKPRRKQGRNTASRKKNVEQVTEKATPKKRAKPVEETHTSSLSPLVDPRNPNRPRGYRVTAPFCVPEDYDEQLKVLQVLENLLEKEFADPFSEPVDPGEEGCSAYLREIANPMDLGTIVKRLKEGSEERGYFKTVQEVIADIELVWWNCTAFNGAFDPVVFDMDRCKLELSLQFEQFEQFGVTCKQPRKQRRTPKTRNRYRGYSAEKESTEVGVLKNSVSTSDGEQRNQFPPPESDLNDGQLLGKHGLIFRYVAIADVGRKVWSSCSVADYNASNRSYTIKWDDDGSTTENATLGPGCMFNIHRFRTS</sequence>
<dbReference type="Pfam" id="PF00439">
    <property type="entry name" value="Bromodomain"/>
    <property type="match status" value="1"/>
</dbReference>
<feature type="compositionally biased region" description="Polar residues" evidence="3">
    <location>
        <begin position="685"/>
        <end position="697"/>
    </location>
</feature>
<dbReference type="InterPro" id="IPR036427">
    <property type="entry name" value="Bromodomain-like_sf"/>
</dbReference>
<dbReference type="OrthoDB" id="2798at2759"/>
<reference evidence="5 6" key="1">
    <citation type="journal article" date="2018" name="Mol. Biol. Evol.">
        <title>Analysis of the draft genome of the red seaweed Gracilariopsis chorda provides insights into genome size evolution in Rhodophyta.</title>
        <authorList>
            <person name="Lee J."/>
            <person name="Yang E.C."/>
            <person name="Graf L."/>
            <person name="Yang J.H."/>
            <person name="Qiu H."/>
            <person name="Zel Zion U."/>
            <person name="Chan C.X."/>
            <person name="Stephens T.G."/>
            <person name="Weber A.P.M."/>
            <person name="Boo G.H."/>
            <person name="Boo S.M."/>
            <person name="Kim K.M."/>
            <person name="Shin Y."/>
            <person name="Jung M."/>
            <person name="Lee S.J."/>
            <person name="Yim H.S."/>
            <person name="Lee J.H."/>
            <person name="Bhattacharya D."/>
            <person name="Yoon H.S."/>
        </authorList>
    </citation>
    <scope>NUCLEOTIDE SEQUENCE [LARGE SCALE GENOMIC DNA]</scope>
    <source>
        <strain evidence="5 6">SKKU-2015</strain>
        <tissue evidence="5">Whole body</tissue>
    </source>
</reference>
<feature type="compositionally biased region" description="Low complexity" evidence="3">
    <location>
        <begin position="173"/>
        <end position="183"/>
    </location>
</feature>
<dbReference type="PROSITE" id="PS50014">
    <property type="entry name" value="BROMODOMAIN_2"/>
    <property type="match status" value="1"/>
</dbReference>